<evidence type="ECO:0000313" key="6">
    <source>
        <dbReference type="Proteomes" id="UP000094463"/>
    </source>
</evidence>
<evidence type="ECO:0000256" key="3">
    <source>
        <dbReference type="SAM" id="Phobius"/>
    </source>
</evidence>
<evidence type="ECO:0000256" key="2">
    <source>
        <dbReference type="SAM" id="MobiDB-lite"/>
    </source>
</evidence>
<keyword evidence="6" id="KW-1185">Reference proteome</keyword>
<dbReference type="EMBL" id="CP012502">
    <property type="protein sequence ID" value="AOM82734.1"/>
    <property type="molecule type" value="Genomic_DNA"/>
</dbReference>
<keyword evidence="1" id="KW-1015">Disulfide bond</keyword>
<dbReference type="PROSITE" id="PS00194">
    <property type="entry name" value="THIOREDOXIN_1"/>
    <property type="match status" value="1"/>
</dbReference>
<accession>A0A1D7QUP5</accession>
<dbReference type="PROSITE" id="PS51352">
    <property type="entry name" value="THIOREDOXIN_2"/>
    <property type="match status" value="1"/>
</dbReference>
<dbReference type="CDD" id="cd02966">
    <property type="entry name" value="TlpA_like_family"/>
    <property type="match status" value="1"/>
</dbReference>
<dbReference type="KEGG" id="bbev:BBEV_1371"/>
<feature type="transmembrane region" description="Helical" evidence="3">
    <location>
        <begin position="7"/>
        <end position="26"/>
    </location>
</feature>
<dbReference type="GO" id="GO:0016491">
    <property type="term" value="F:oxidoreductase activity"/>
    <property type="evidence" value="ECO:0007669"/>
    <property type="project" value="InterPro"/>
</dbReference>
<organism evidence="5 6">
    <name type="scientific">Salisediminibacterium beveridgei</name>
    <dbReference type="NCBI Taxonomy" id="632773"/>
    <lineage>
        <taxon>Bacteria</taxon>
        <taxon>Bacillati</taxon>
        <taxon>Bacillota</taxon>
        <taxon>Bacilli</taxon>
        <taxon>Bacillales</taxon>
        <taxon>Bacillaceae</taxon>
        <taxon>Salisediminibacterium</taxon>
    </lineage>
</organism>
<name>A0A1D7QUP5_9BACI</name>
<dbReference type="SUPFAM" id="SSF52833">
    <property type="entry name" value="Thioredoxin-like"/>
    <property type="match status" value="1"/>
</dbReference>
<reference evidence="5 6" key="1">
    <citation type="submission" date="2015-08" db="EMBL/GenBank/DDBJ databases">
        <title>The complete genome sequence of Bacillus beveridgei MLTeJB.</title>
        <authorList>
            <person name="Hanson T.E."/>
            <person name="Mesa C."/>
            <person name="Basesman S.M."/>
            <person name="Oremland R.S."/>
        </authorList>
    </citation>
    <scope>NUCLEOTIDE SEQUENCE [LARGE SCALE GENOMIC DNA]</scope>
    <source>
        <strain evidence="5 6">MLTeJB</strain>
    </source>
</reference>
<dbReference type="PANTHER" id="PTHR42852">
    <property type="entry name" value="THIOL:DISULFIDE INTERCHANGE PROTEIN DSBE"/>
    <property type="match status" value="1"/>
</dbReference>
<dbReference type="AlphaFoldDB" id="A0A1D7QUP5"/>
<feature type="compositionally biased region" description="Acidic residues" evidence="2">
    <location>
        <begin position="52"/>
        <end position="63"/>
    </location>
</feature>
<keyword evidence="3" id="KW-1133">Transmembrane helix</keyword>
<keyword evidence="3" id="KW-0472">Membrane</keyword>
<dbReference type="Pfam" id="PF00578">
    <property type="entry name" value="AhpC-TSA"/>
    <property type="match status" value="1"/>
</dbReference>
<feature type="region of interest" description="Disordered" evidence="2">
    <location>
        <begin position="52"/>
        <end position="73"/>
    </location>
</feature>
<evidence type="ECO:0000313" key="5">
    <source>
        <dbReference type="EMBL" id="AOM82734.1"/>
    </source>
</evidence>
<dbReference type="InterPro" id="IPR017937">
    <property type="entry name" value="Thioredoxin_CS"/>
</dbReference>
<protein>
    <submittedName>
        <fullName evidence="5">Thioredoxin-like protein yneN</fullName>
    </submittedName>
</protein>
<dbReference type="STRING" id="632773.BBEV_1371"/>
<dbReference type="Proteomes" id="UP000094463">
    <property type="component" value="Chromosome"/>
</dbReference>
<dbReference type="PANTHER" id="PTHR42852:SF17">
    <property type="entry name" value="THIOREDOXIN-LIKE PROTEIN HI_1115"/>
    <property type="match status" value="1"/>
</dbReference>
<evidence type="ECO:0000259" key="4">
    <source>
        <dbReference type="PROSITE" id="PS51352"/>
    </source>
</evidence>
<sequence length="218" mass="24749">MIMNIKSLLSGVILSLAIFTGGFVIWDMFQEEGSNNDALESYLDQDGIEQEPVSDSDLADESSGEIKDETGISPGYIAPEFELTNLNGETVNIKDFQGQFVILNMWASWCGPCRKKLPDYAEFHETYKDEDVVVIGVNMTSTEHSIEAVETMVSDFELPFEIVLDEDGSVRQDYEILVTPTTYMIDPEGHIAVRRQGYFDYESLENYYKQIVREYDPT</sequence>
<dbReference type="InterPro" id="IPR036249">
    <property type="entry name" value="Thioredoxin-like_sf"/>
</dbReference>
<dbReference type="InterPro" id="IPR000866">
    <property type="entry name" value="AhpC/TSA"/>
</dbReference>
<feature type="domain" description="Thioredoxin" evidence="4">
    <location>
        <begin position="72"/>
        <end position="213"/>
    </location>
</feature>
<dbReference type="Gene3D" id="3.40.30.10">
    <property type="entry name" value="Glutaredoxin"/>
    <property type="match status" value="1"/>
</dbReference>
<gene>
    <name evidence="5" type="primary">yneN</name>
    <name evidence="5" type="ORF">BBEV_1371</name>
</gene>
<keyword evidence="3" id="KW-0812">Transmembrane</keyword>
<dbReference type="GO" id="GO:0016209">
    <property type="term" value="F:antioxidant activity"/>
    <property type="evidence" value="ECO:0007669"/>
    <property type="project" value="InterPro"/>
</dbReference>
<dbReference type="InterPro" id="IPR013766">
    <property type="entry name" value="Thioredoxin_domain"/>
</dbReference>
<dbReference type="InterPro" id="IPR050553">
    <property type="entry name" value="Thioredoxin_ResA/DsbE_sf"/>
</dbReference>
<evidence type="ECO:0000256" key="1">
    <source>
        <dbReference type="ARBA" id="ARBA00023157"/>
    </source>
</evidence>
<proteinExistence type="predicted"/>